<dbReference type="SUPFAM" id="SSF52540">
    <property type="entry name" value="P-loop containing nucleoside triphosphate hydrolases"/>
    <property type="match status" value="1"/>
</dbReference>
<reference evidence="5" key="1">
    <citation type="journal article" date="2023" name="Mol. Phylogenet. Evol.">
        <title>Genome-scale phylogeny and comparative genomics of the fungal order Sordariales.</title>
        <authorList>
            <person name="Hensen N."/>
            <person name="Bonometti L."/>
            <person name="Westerberg I."/>
            <person name="Brannstrom I.O."/>
            <person name="Guillou S."/>
            <person name="Cros-Aarteil S."/>
            <person name="Calhoun S."/>
            <person name="Haridas S."/>
            <person name="Kuo A."/>
            <person name="Mondo S."/>
            <person name="Pangilinan J."/>
            <person name="Riley R."/>
            <person name="LaButti K."/>
            <person name="Andreopoulos B."/>
            <person name="Lipzen A."/>
            <person name="Chen C."/>
            <person name="Yan M."/>
            <person name="Daum C."/>
            <person name="Ng V."/>
            <person name="Clum A."/>
            <person name="Steindorff A."/>
            <person name="Ohm R.A."/>
            <person name="Martin F."/>
            <person name="Silar P."/>
            <person name="Natvig D.O."/>
            <person name="Lalanne C."/>
            <person name="Gautier V."/>
            <person name="Ament-Velasquez S.L."/>
            <person name="Kruys A."/>
            <person name="Hutchinson M.I."/>
            <person name="Powell A.J."/>
            <person name="Barry K."/>
            <person name="Miller A.N."/>
            <person name="Grigoriev I.V."/>
            <person name="Debuchy R."/>
            <person name="Gladieux P."/>
            <person name="Hiltunen Thoren M."/>
            <person name="Johannesson H."/>
        </authorList>
    </citation>
    <scope>NUCLEOTIDE SEQUENCE</scope>
    <source>
        <strain evidence="5">CBS 232.78</strain>
    </source>
</reference>
<evidence type="ECO:0000259" key="3">
    <source>
        <dbReference type="Pfam" id="PF22939"/>
    </source>
</evidence>
<gene>
    <name evidence="5" type="ORF">B0H63DRAFT_507150</name>
</gene>
<dbReference type="Gene3D" id="3.40.50.300">
    <property type="entry name" value="P-loop containing nucleotide triphosphate hydrolases"/>
    <property type="match status" value="1"/>
</dbReference>
<dbReference type="InterPro" id="IPR027417">
    <property type="entry name" value="P-loop_NTPase"/>
</dbReference>
<dbReference type="PANTHER" id="PTHR10039">
    <property type="entry name" value="AMELOGENIN"/>
    <property type="match status" value="1"/>
</dbReference>
<evidence type="ECO:0008006" key="7">
    <source>
        <dbReference type="Google" id="ProtNLM"/>
    </source>
</evidence>
<evidence type="ECO:0000313" key="5">
    <source>
        <dbReference type="EMBL" id="KAK3389608.1"/>
    </source>
</evidence>
<feature type="domain" description="Nephrocystin 3-like N-terminal" evidence="4">
    <location>
        <begin position="65"/>
        <end position="123"/>
    </location>
</feature>
<evidence type="ECO:0000256" key="2">
    <source>
        <dbReference type="SAM" id="MobiDB-lite"/>
    </source>
</evidence>
<feature type="domain" description="GPI inositol-deacylase winged helix" evidence="3">
    <location>
        <begin position="197"/>
        <end position="276"/>
    </location>
</feature>
<dbReference type="Pfam" id="PF24883">
    <property type="entry name" value="NPHP3_N"/>
    <property type="match status" value="1"/>
</dbReference>
<sequence length="716" mass="81091">MAVDMSDMLRSEDKNEVKSLPAPGSVENEHKIPKPRQEWQEFLDWLAPADHHSRQAEWARKRQPGSFQWFFGSEPYNRWVDTASRPSNPGEQAQSHATLFCAGPPGAGKTMLASAVIQDLSRRFQSGSESNEEVEESVIRAGDGRFLLALLHMQSLVGKRSPKALRMSLARLDSDYDMAYAAAMQQIENQVPDQVDTAKKALAYVTFAKRPLTVAELRHVLAVRTVDTELDDSIPHIDDIVATCAGLIITVGREEGSGGAKQVRLIHRTAHEYLQRTHSRWLPEGEKRFATACVAYLSLRAFEAGSCDSDAGLERRQRTFPFYTYAALHWVHHAQAALPRLQDIKSALFTAERYTPREDYSRYFPRRMSGLHLAGYFGFARIQGHLLTSIPREPRFDIRDSVWGTRGWTYQEGILSRRRLIFTEHELSYECCGMVAREALELPLRIHRIAARRSPPLQQSARAFPRKSANPRDFRTRVGEYTARRLTYEHDILNAMLGVMQVFAERKSPVYHLCGVPTTPTQTRKGRWSWEAIATPLEIFAQGLCWNMSKPGTRRTGFPSWSWTGWKGTIDGNLGSGIRFRHGFPIDVSIAHQDDASIQAFSWAEFEALHPSAKATLLQSYRLKITATSLEASLWRADDDKEWKAVLYSGSDALNGTLYLCKDPAKYPDFGRRLTDERWLAIVVGNSHNGHGGSTALLLLKKVTDYWERTRGEWAV</sequence>
<reference evidence="5" key="2">
    <citation type="submission" date="2023-06" db="EMBL/GenBank/DDBJ databases">
        <authorList>
            <consortium name="Lawrence Berkeley National Laboratory"/>
            <person name="Haridas S."/>
            <person name="Hensen N."/>
            <person name="Bonometti L."/>
            <person name="Westerberg I."/>
            <person name="Brannstrom I.O."/>
            <person name="Guillou S."/>
            <person name="Cros-Aarteil S."/>
            <person name="Calhoun S."/>
            <person name="Kuo A."/>
            <person name="Mondo S."/>
            <person name="Pangilinan J."/>
            <person name="Riley R."/>
            <person name="LaButti K."/>
            <person name="Andreopoulos B."/>
            <person name="Lipzen A."/>
            <person name="Chen C."/>
            <person name="Yanf M."/>
            <person name="Daum C."/>
            <person name="Ng V."/>
            <person name="Clum A."/>
            <person name="Steindorff A."/>
            <person name="Ohm R."/>
            <person name="Martin F."/>
            <person name="Silar P."/>
            <person name="Natvig D."/>
            <person name="Lalanne C."/>
            <person name="Gautier V."/>
            <person name="Ament-velasquez S.L."/>
            <person name="Kruys A."/>
            <person name="Hutchinson M.I."/>
            <person name="Powell A.J."/>
            <person name="Barry K."/>
            <person name="Miller A.N."/>
            <person name="Grigoriev I.V."/>
            <person name="Debuchy R."/>
            <person name="Gladieux P."/>
            <person name="Thoren M.H."/>
            <person name="Johannesson H."/>
        </authorList>
    </citation>
    <scope>NUCLEOTIDE SEQUENCE</scope>
    <source>
        <strain evidence="5">CBS 232.78</strain>
    </source>
</reference>
<dbReference type="InterPro" id="IPR056884">
    <property type="entry name" value="NPHP3-like_N"/>
</dbReference>
<name>A0AAE0NXL5_9PEZI</name>
<keyword evidence="6" id="KW-1185">Reference proteome</keyword>
<proteinExistence type="predicted"/>
<dbReference type="EMBL" id="JAULSW010000002">
    <property type="protein sequence ID" value="KAK3389608.1"/>
    <property type="molecule type" value="Genomic_DNA"/>
</dbReference>
<feature type="compositionally biased region" description="Basic and acidic residues" evidence="2">
    <location>
        <begin position="7"/>
        <end position="17"/>
    </location>
</feature>
<evidence type="ECO:0000256" key="1">
    <source>
        <dbReference type="ARBA" id="ARBA00022737"/>
    </source>
</evidence>
<protein>
    <recommendedName>
        <fullName evidence="7">AAA+ ATPase domain-containing protein</fullName>
    </recommendedName>
</protein>
<dbReference type="PANTHER" id="PTHR10039:SF15">
    <property type="entry name" value="NACHT DOMAIN-CONTAINING PROTEIN"/>
    <property type="match status" value="1"/>
</dbReference>
<accession>A0AAE0NXL5</accession>
<evidence type="ECO:0000259" key="4">
    <source>
        <dbReference type="Pfam" id="PF24883"/>
    </source>
</evidence>
<dbReference type="AlphaFoldDB" id="A0AAE0NXL5"/>
<feature type="region of interest" description="Disordered" evidence="2">
    <location>
        <begin position="1"/>
        <end position="34"/>
    </location>
</feature>
<organism evidence="5 6">
    <name type="scientific">Podospora didyma</name>
    <dbReference type="NCBI Taxonomy" id="330526"/>
    <lineage>
        <taxon>Eukaryota</taxon>
        <taxon>Fungi</taxon>
        <taxon>Dikarya</taxon>
        <taxon>Ascomycota</taxon>
        <taxon>Pezizomycotina</taxon>
        <taxon>Sordariomycetes</taxon>
        <taxon>Sordariomycetidae</taxon>
        <taxon>Sordariales</taxon>
        <taxon>Podosporaceae</taxon>
        <taxon>Podospora</taxon>
    </lineage>
</organism>
<keyword evidence="1" id="KW-0677">Repeat</keyword>
<dbReference type="Proteomes" id="UP001285441">
    <property type="component" value="Unassembled WGS sequence"/>
</dbReference>
<dbReference type="Pfam" id="PF22939">
    <property type="entry name" value="WHD_GPIID"/>
    <property type="match status" value="1"/>
</dbReference>
<comment type="caution">
    <text evidence="5">The sequence shown here is derived from an EMBL/GenBank/DDBJ whole genome shotgun (WGS) entry which is preliminary data.</text>
</comment>
<dbReference type="InterPro" id="IPR054471">
    <property type="entry name" value="GPIID_WHD"/>
</dbReference>
<evidence type="ECO:0000313" key="6">
    <source>
        <dbReference type="Proteomes" id="UP001285441"/>
    </source>
</evidence>